<reference evidence="1 2" key="1">
    <citation type="submission" date="2018-07" db="EMBL/GenBank/DDBJ databases">
        <title>Whole genome Sequencing of Pseudoxanthomonas gei KCTC 32298 (T).</title>
        <authorList>
            <person name="Kumar S."/>
            <person name="Bansal K."/>
            <person name="Kaur A."/>
            <person name="Patil P."/>
            <person name="Sharma S."/>
            <person name="Patil P.B."/>
        </authorList>
    </citation>
    <scope>NUCLEOTIDE SEQUENCE [LARGE SCALE GENOMIC DNA]</scope>
    <source>
        <strain evidence="1 2">KCTC 32298</strain>
    </source>
</reference>
<accession>A0ABX0ADX7</accession>
<proteinExistence type="predicted"/>
<dbReference type="Proteomes" id="UP001429354">
    <property type="component" value="Unassembled WGS sequence"/>
</dbReference>
<organism evidence="1 2">
    <name type="scientific">Pseudoxanthomonas gei</name>
    <dbReference type="NCBI Taxonomy" id="1383030"/>
    <lineage>
        <taxon>Bacteria</taxon>
        <taxon>Pseudomonadati</taxon>
        <taxon>Pseudomonadota</taxon>
        <taxon>Gammaproteobacteria</taxon>
        <taxon>Lysobacterales</taxon>
        <taxon>Lysobacteraceae</taxon>
        <taxon>Pseudoxanthomonas</taxon>
    </lineage>
</organism>
<dbReference type="EMBL" id="QOVG01000009">
    <property type="protein sequence ID" value="NDK39794.1"/>
    <property type="molecule type" value="Genomic_DNA"/>
</dbReference>
<name>A0ABX0ADX7_9GAMM</name>
<gene>
    <name evidence="1" type="ORF">DT603_13195</name>
</gene>
<comment type="caution">
    <text evidence="1">The sequence shown here is derived from an EMBL/GenBank/DDBJ whole genome shotgun (WGS) entry which is preliminary data.</text>
</comment>
<evidence type="ECO:0000313" key="2">
    <source>
        <dbReference type="Proteomes" id="UP001429354"/>
    </source>
</evidence>
<sequence length="73" mass="7050">MISEAGREGGLAAAAGAGGAAGLAAVPGVARAGVAAEPMGMVLTPCITFFSCRSPLGQGMFCRVSAPLASVQR</sequence>
<evidence type="ECO:0000313" key="1">
    <source>
        <dbReference type="EMBL" id="NDK39794.1"/>
    </source>
</evidence>
<keyword evidence="2" id="KW-1185">Reference proteome</keyword>
<protein>
    <submittedName>
        <fullName evidence="1">Uncharacterized protein</fullName>
    </submittedName>
</protein>